<name>A0ABW0MEA3_9BURK</name>
<dbReference type="SMART" id="SM00855">
    <property type="entry name" value="PGAM"/>
    <property type="match status" value="1"/>
</dbReference>
<keyword evidence="1" id="KW-0324">Glycolysis</keyword>
<evidence type="ECO:0000256" key="2">
    <source>
        <dbReference type="ARBA" id="ARBA00023235"/>
    </source>
</evidence>
<dbReference type="PANTHER" id="PTHR48100">
    <property type="entry name" value="BROAD-SPECIFICITY PHOSPHATASE YOR283W-RELATED"/>
    <property type="match status" value="1"/>
</dbReference>
<dbReference type="EC" id="3.1.3.-" evidence="3"/>
<dbReference type="InterPro" id="IPR029033">
    <property type="entry name" value="His_PPase_superfam"/>
</dbReference>
<dbReference type="InterPro" id="IPR013078">
    <property type="entry name" value="His_Pase_superF_clade-1"/>
</dbReference>
<gene>
    <name evidence="3" type="ORF">ACFPM8_21295</name>
</gene>
<dbReference type="InterPro" id="IPR001345">
    <property type="entry name" value="PG/BPGM_mutase_AS"/>
</dbReference>
<evidence type="ECO:0000256" key="1">
    <source>
        <dbReference type="ARBA" id="ARBA00023152"/>
    </source>
</evidence>
<accession>A0ABW0MEA3</accession>
<dbReference type="Pfam" id="PF00300">
    <property type="entry name" value="His_Phos_1"/>
    <property type="match status" value="1"/>
</dbReference>
<proteinExistence type="predicted"/>
<reference evidence="4" key="1">
    <citation type="journal article" date="2019" name="Int. J. Syst. Evol. Microbiol.">
        <title>The Global Catalogue of Microorganisms (GCM) 10K type strain sequencing project: providing services to taxonomists for standard genome sequencing and annotation.</title>
        <authorList>
            <consortium name="The Broad Institute Genomics Platform"/>
            <consortium name="The Broad Institute Genome Sequencing Center for Infectious Disease"/>
            <person name="Wu L."/>
            <person name="Ma J."/>
        </authorList>
    </citation>
    <scope>NUCLEOTIDE SEQUENCE [LARGE SCALE GENOMIC DNA]</scope>
    <source>
        <strain evidence="4">JCM 17066</strain>
    </source>
</reference>
<comment type="caution">
    <text evidence="3">The sequence shown here is derived from an EMBL/GenBank/DDBJ whole genome shotgun (WGS) entry which is preliminary data.</text>
</comment>
<dbReference type="EMBL" id="JBHSMT010000031">
    <property type="protein sequence ID" value="MFC5476509.1"/>
    <property type="molecule type" value="Genomic_DNA"/>
</dbReference>
<evidence type="ECO:0000313" key="3">
    <source>
        <dbReference type="EMBL" id="MFC5476509.1"/>
    </source>
</evidence>
<protein>
    <submittedName>
        <fullName evidence="3">Histidine phosphatase family protein</fullName>
        <ecNumber evidence="3">3.1.3.-</ecNumber>
    </submittedName>
</protein>
<evidence type="ECO:0000313" key="4">
    <source>
        <dbReference type="Proteomes" id="UP001596045"/>
    </source>
</evidence>
<dbReference type="SUPFAM" id="SSF53254">
    <property type="entry name" value="Phosphoglycerate mutase-like"/>
    <property type="match status" value="1"/>
</dbReference>
<keyword evidence="3" id="KW-0378">Hydrolase</keyword>
<organism evidence="3 4">
    <name type="scientific">Paraherbaspirillum soli</name>
    <dbReference type="NCBI Taxonomy" id="631222"/>
    <lineage>
        <taxon>Bacteria</taxon>
        <taxon>Pseudomonadati</taxon>
        <taxon>Pseudomonadota</taxon>
        <taxon>Betaproteobacteria</taxon>
        <taxon>Burkholderiales</taxon>
        <taxon>Oxalobacteraceae</taxon>
        <taxon>Paraherbaspirillum</taxon>
    </lineage>
</organism>
<dbReference type="RefSeq" id="WP_379000769.1">
    <property type="nucleotide sequence ID" value="NZ_JBHSMT010000031.1"/>
</dbReference>
<dbReference type="PANTHER" id="PTHR48100:SF1">
    <property type="entry name" value="HISTIDINE PHOSPHATASE FAMILY PROTEIN-RELATED"/>
    <property type="match status" value="1"/>
</dbReference>
<keyword evidence="4" id="KW-1185">Reference proteome</keyword>
<dbReference type="GO" id="GO:0016787">
    <property type="term" value="F:hydrolase activity"/>
    <property type="evidence" value="ECO:0007669"/>
    <property type="project" value="UniProtKB-KW"/>
</dbReference>
<dbReference type="InterPro" id="IPR050275">
    <property type="entry name" value="PGM_Phosphatase"/>
</dbReference>
<dbReference type="PROSITE" id="PS00175">
    <property type="entry name" value="PG_MUTASE"/>
    <property type="match status" value="1"/>
</dbReference>
<dbReference type="Proteomes" id="UP001596045">
    <property type="component" value="Unassembled WGS sequence"/>
</dbReference>
<dbReference type="Gene3D" id="3.40.50.1240">
    <property type="entry name" value="Phosphoglycerate mutase-like"/>
    <property type="match status" value="1"/>
</dbReference>
<keyword evidence="2" id="KW-0413">Isomerase</keyword>
<sequence length="219" mass="24356">MSTTEILLIRHGETDWNLERRLQGHLDIGLNAKGLLQAQALKQSLEGVPLDAVFCSDLQRARQTAAALASSRGLALQIDAGLRERCFGALEGLRYEEAAERFPAAYAAMRRRDIDARYPAGVYVAETGREFSQRSVGTLMRLLGSGDYRRVAIVTHGGVLDSIYRFANGMDYGTPRSFEVFNAGINRLSWNIEQPMQLRIDGWGDVTHLDAIALDEIDR</sequence>
<dbReference type="CDD" id="cd07067">
    <property type="entry name" value="HP_PGM_like"/>
    <property type="match status" value="1"/>
</dbReference>